<proteinExistence type="predicted"/>
<sequence>MAYQASFTLGRTFRNVAMRAGPAACISGGLLMRQTTLRMDASIPAASGQFRASSRSRISPKTVQHISSGSIAGFGTGLILTLFSRTLVFICSVLTLSCYVASRYGVNLPRILGMKKLLDRSAVWAKTGKSPYFTASFTLTFVLAAFVRL</sequence>
<dbReference type="Proteomes" id="UP001163324">
    <property type="component" value="Chromosome 7"/>
</dbReference>
<keyword evidence="2" id="KW-1185">Reference proteome</keyword>
<protein>
    <submittedName>
        <fullName evidence="1">Uncharacterized protein</fullName>
    </submittedName>
</protein>
<comment type="caution">
    <text evidence="1">The sequence shown here is derived from an EMBL/GenBank/DDBJ whole genome shotgun (WGS) entry which is preliminary data.</text>
</comment>
<evidence type="ECO:0000313" key="1">
    <source>
        <dbReference type="EMBL" id="KAI9897438.1"/>
    </source>
</evidence>
<reference evidence="1" key="1">
    <citation type="submission" date="2022-10" db="EMBL/GenBank/DDBJ databases">
        <title>Complete Genome of Trichothecium roseum strain YXFP-22015, a Plant Pathogen Isolated from Citrus.</title>
        <authorList>
            <person name="Wang Y."/>
            <person name="Zhu L."/>
        </authorList>
    </citation>
    <scope>NUCLEOTIDE SEQUENCE</scope>
    <source>
        <strain evidence="1">YXFP-22015</strain>
    </source>
</reference>
<name>A0ACC0UTK5_9HYPO</name>
<organism evidence="1 2">
    <name type="scientific">Trichothecium roseum</name>
    <dbReference type="NCBI Taxonomy" id="47278"/>
    <lineage>
        <taxon>Eukaryota</taxon>
        <taxon>Fungi</taxon>
        <taxon>Dikarya</taxon>
        <taxon>Ascomycota</taxon>
        <taxon>Pezizomycotina</taxon>
        <taxon>Sordariomycetes</taxon>
        <taxon>Hypocreomycetidae</taxon>
        <taxon>Hypocreales</taxon>
        <taxon>Hypocreales incertae sedis</taxon>
        <taxon>Trichothecium</taxon>
    </lineage>
</organism>
<dbReference type="EMBL" id="CM047946">
    <property type="protein sequence ID" value="KAI9897438.1"/>
    <property type="molecule type" value="Genomic_DNA"/>
</dbReference>
<accession>A0ACC0UTK5</accession>
<gene>
    <name evidence="1" type="ORF">N3K66_007294</name>
</gene>
<evidence type="ECO:0000313" key="2">
    <source>
        <dbReference type="Proteomes" id="UP001163324"/>
    </source>
</evidence>